<feature type="domain" description="Ketosynthase family 3 (KS3)" evidence="10">
    <location>
        <begin position="36"/>
        <end position="471"/>
    </location>
</feature>
<proteinExistence type="predicted"/>
<dbReference type="GO" id="GO:0004315">
    <property type="term" value="F:3-oxoacyl-[acyl-carrier-protein] synthase activity"/>
    <property type="evidence" value="ECO:0007669"/>
    <property type="project" value="InterPro"/>
</dbReference>
<dbReference type="Gene3D" id="3.40.366.10">
    <property type="entry name" value="Malonyl-Coenzyme A Acyl Carrier Protein, domain 2"/>
    <property type="match status" value="1"/>
</dbReference>
<feature type="region of interest" description="N-terminal hotdog fold" evidence="6">
    <location>
        <begin position="962"/>
        <end position="1094"/>
    </location>
</feature>
<dbReference type="InterPro" id="IPR042104">
    <property type="entry name" value="PKS_dehydratase_sf"/>
</dbReference>
<dbReference type="InterPro" id="IPR049900">
    <property type="entry name" value="PKS_mFAS_DH"/>
</dbReference>
<evidence type="ECO:0000256" key="7">
    <source>
        <dbReference type="SAM" id="MobiDB-lite"/>
    </source>
</evidence>
<dbReference type="InterPro" id="IPR020807">
    <property type="entry name" value="PKS_DH"/>
</dbReference>
<dbReference type="GO" id="GO:0006633">
    <property type="term" value="P:fatty acid biosynthetic process"/>
    <property type="evidence" value="ECO:0007669"/>
    <property type="project" value="InterPro"/>
</dbReference>
<dbReference type="SUPFAM" id="SSF53901">
    <property type="entry name" value="Thiolase-like"/>
    <property type="match status" value="1"/>
</dbReference>
<dbReference type="InterPro" id="IPR009081">
    <property type="entry name" value="PP-bd_ACP"/>
</dbReference>
<keyword evidence="8" id="KW-0732">Signal</keyword>
<dbReference type="Pfam" id="PF00698">
    <property type="entry name" value="Acyl_transf_1"/>
    <property type="match status" value="1"/>
</dbReference>
<gene>
    <name evidence="12" type="ORF">N7493_009291</name>
</gene>
<accession>A0AAD6HG81</accession>
<dbReference type="EMBL" id="JAQJAN010000013">
    <property type="protein sequence ID" value="KAJ5712823.1"/>
    <property type="molecule type" value="Genomic_DNA"/>
</dbReference>
<dbReference type="Pfam" id="PF21089">
    <property type="entry name" value="PKS_DH_N"/>
    <property type="match status" value="1"/>
</dbReference>
<dbReference type="InterPro" id="IPR023213">
    <property type="entry name" value="CAT-like_dom_sf"/>
</dbReference>
<evidence type="ECO:0000256" key="3">
    <source>
        <dbReference type="ARBA" id="ARBA00022603"/>
    </source>
</evidence>
<keyword evidence="13" id="KW-1185">Reference proteome</keyword>
<evidence type="ECO:0000256" key="6">
    <source>
        <dbReference type="PROSITE-ProRule" id="PRU01363"/>
    </source>
</evidence>
<dbReference type="CDD" id="cd00833">
    <property type="entry name" value="PKS"/>
    <property type="match status" value="1"/>
</dbReference>
<feature type="domain" description="Carrier" evidence="9">
    <location>
        <begin position="2406"/>
        <end position="2481"/>
    </location>
</feature>
<evidence type="ECO:0000256" key="8">
    <source>
        <dbReference type="SAM" id="SignalP"/>
    </source>
</evidence>
<dbReference type="Pfam" id="PF00550">
    <property type="entry name" value="PP-binding"/>
    <property type="match status" value="1"/>
</dbReference>
<dbReference type="InterPro" id="IPR013968">
    <property type="entry name" value="PKS_KR"/>
</dbReference>
<feature type="compositionally biased region" description="Low complexity" evidence="7">
    <location>
        <begin position="2501"/>
        <end position="2511"/>
    </location>
</feature>
<reference evidence="12" key="1">
    <citation type="journal article" date="2023" name="IMA Fungus">
        <title>Comparative genomic study of the Penicillium genus elucidates a diverse pangenome and 15 lateral gene transfer events.</title>
        <authorList>
            <person name="Petersen C."/>
            <person name="Sorensen T."/>
            <person name="Nielsen M.R."/>
            <person name="Sondergaard T.E."/>
            <person name="Sorensen J.L."/>
            <person name="Fitzpatrick D.A."/>
            <person name="Frisvad J.C."/>
            <person name="Nielsen K.L."/>
        </authorList>
    </citation>
    <scope>NUCLEOTIDE SEQUENCE</scope>
    <source>
        <strain evidence="12">IBT 17514</strain>
    </source>
</reference>
<feature type="active site" description="Proton acceptor; for dehydratase activity" evidence="6">
    <location>
        <position position="995"/>
    </location>
</feature>
<dbReference type="GO" id="GO:0030639">
    <property type="term" value="P:polyketide biosynthetic process"/>
    <property type="evidence" value="ECO:0007669"/>
    <property type="project" value="UniProtKB-ARBA"/>
</dbReference>
<dbReference type="InterPro" id="IPR036291">
    <property type="entry name" value="NAD(P)-bd_dom_sf"/>
</dbReference>
<dbReference type="InterPro" id="IPR049551">
    <property type="entry name" value="PKS_DH_C"/>
</dbReference>
<dbReference type="SMART" id="SM00825">
    <property type="entry name" value="PKS_KS"/>
    <property type="match status" value="1"/>
</dbReference>
<dbReference type="PANTHER" id="PTHR43775:SF20">
    <property type="entry name" value="HYBRID PKS-NRPS SYNTHETASE APDA"/>
    <property type="match status" value="1"/>
</dbReference>
<dbReference type="SUPFAM" id="SSF55048">
    <property type="entry name" value="Probable ACP-binding domain of malonyl-CoA ACP transacylase"/>
    <property type="match status" value="1"/>
</dbReference>
<dbReference type="InterPro" id="IPR020806">
    <property type="entry name" value="PKS_PP-bd"/>
</dbReference>
<dbReference type="Pfam" id="PF16197">
    <property type="entry name" value="KAsynt_C_assoc"/>
    <property type="match status" value="1"/>
</dbReference>
<dbReference type="GO" id="GO:0004312">
    <property type="term" value="F:fatty acid synthase activity"/>
    <property type="evidence" value="ECO:0007669"/>
    <property type="project" value="TreeGrafter"/>
</dbReference>
<dbReference type="SUPFAM" id="SSF53335">
    <property type="entry name" value="S-adenosyl-L-methionine-dependent methyltransferases"/>
    <property type="match status" value="1"/>
</dbReference>
<dbReference type="Gene3D" id="3.40.50.150">
    <property type="entry name" value="Vaccinia Virus protein VP39"/>
    <property type="match status" value="1"/>
</dbReference>
<dbReference type="PROSITE" id="PS00606">
    <property type="entry name" value="KS3_1"/>
    <property type="match status" value="1"/>
</dbReference>
<name>A0AAD6HG81_9EURO</name>
<dbReference type="GO" id="GO:0008168">
    <property type="term" value="F:methyltransferase activity"/>
    <property type="evidence" value="ECO:0007669"/>
    <property type="project" value="UniProtKB-KW"/>
</dbReference>
<dbReference type="InterPro" id="IPR001242">
    <property type="entry name" value="Condensation_dom"/>
</dbReference>
<dbReference type="InterPro" id="IPR018201">
    <property type="entry name" value="Ketoacyl_synth_AS"/>
</dbReference>
<keyword evidence="1" id="KW-0596">Phosphopantetheine</keyword>
<keyword evidence="4" id="KW-0808">Transferase</keyword>
<evidence type="ECO:0000313" key="12">
    <source>
        <dbReference type="EMBL" id="KAJ5712823.1"/>
    </source>
</evidence>
<dbReference type="Gene3D" id="1.10.1200.10">
    <property type="entry name" value="ACP-like"/>
    <property type="match status" value="1"/>
</dbReference>
<dbReference type="SMART" id="SM00827">
    <property type="entry name" value="PKS_AT"/>
    <property type="match status" value="1"/>
</dbReference>
<dbReference type="Gene3D" id="3.30.559.10">
    <property type="entry name" value="Chloramphenicol acetyltransferase-like domain"/>
    <property type="match status" value="1"/>
</dbReference>
<dbReference type="InterPro" id="IPR057326">
    <property type="entry name" value="KR_dom"/>
</dbReference>
<feature type="region of interest" description="Disordered" evidence="7">
    <location>
        <begin position="2593"/>
        <end position="2616"/>
    </location>
</feature>
<evidence type="ECO:0000259" key="10">
    <source>
        <dbReference type="PROSITE" id="PS52004"/>
    </source>
</evidence>
<dbReference type="Pfam" id="PF14765">
    <property type="entry name" value="PS-DH"/>
    <property type="match status" value="1"/>
</dbReference>
<dbReference type="InterPro" id="IPR014030">
    <property type="entry name" value="Ketoacyl_synth_N"/>
</dbReference>
<keyword evidence="3" id="KW-0489">Methyltransferase</keyword>
<dbReference type="PROSITE" id="PS50075">
    <property type="entry name" value="CARRIER"/>
    <property type="match status" value="1"/>
</dbReference>
<dbReference type="Pfam" id="PF08659">
    <property type="entry name" value="KR"/>
    <property type="match status" value="1"/>
</dbReference>
<dbReference type="InterPro" id="IPR013217">
    <property type="entry name" value="Methyltransf_12"/>
</dbReference>
<dbReference type="InterPro" id="IPR016036">
    <property type="entry name" value="Malonyl_transacylase_ACP-bd"/>
</dbReference>
<dbReference type="PROSITE" id="PS52019">
    <property type="entry name" value="PKS_MFAS_DH"/>
    <property type="match status" value="1"/>
</dbReference>
<dbReference type="InterPro" id="IPR036736">
    <property type="entry name" value="ACP-like_sf"/>
</dbReference>
<dbReference type="InterPro" id="IPR050091">
    <property type="entry name" value="PKS_NRPS_Biosynth_Enz"/>
</dbReference>
<dbReference type="Gene3D" id="3.10.129.110">
    <property type="entry name" value="Polyketide synthase dehydratase"/>
    <property type="match status" value="1"/>
</dbReference>
<evidence type="ECO:0000256" key="1">
    <source>
        <dbReference type="ARBA" id="ARBA00022450"/>
    </source>
</evidence>
<comment type="caution">
    <text evidence="12">The sequence shown here is derived from an EMBL/GenBank/DDBJ whole genome shotgun (WGS) entry which is preliminary data.</text>
</comment>
<feature type="signal peptide" evidence="8">
    <location>
        <begin position="1"/>
        <end position="19"/>
    </location>
</feature>
<dbReference type="GO" id="GO:1901336">
    <property type="term" value="P:lactone biosynthetic process"/>
    <property type="evidence" value="ECO:0007669"/>
    <property type="project" value="UniProtKB-ARBA"/>
</dbReference>
<dbReference type="Pfam" id="PF00109">
    <property type="entry name" value="ketoacyl-synt"/>
    <property type="match status" value="1"/>
</dbReference>
<dbReference type="Gene3D" id="3.40.47.10">
    <property type="match status" value="1"/>
</dbReference>
<dbReference type="Gene3D" id="3.40.50.720">
    <property type="entry name" value="NAD(P)-binding Rossmann-like Domain"/>
    <property type="match status" value="2"/>
</dbReference>
<dbReference type="InterPro" id="IPR014043">
    <property type="entry name" value="Acyl_transferase_dom"/>
</dbReference>
<dbReference type="InterPro" id="IPR049552">
    <property type="entry name" value="PKS_DH_N"/>
</dbReference>
<evidence type="ECO:0000256" key="5">
    <source>
        <dbReference type="ARBA" id="ARBA00023268"/>
    </source>
</evidence>
<feature type="compositionally biased region" description="Acidic residues" evidence="7">
    <location>
        <begin position="2597"/>
        <end position="2610"/>
    </location>
</feature>
<dbReference type="SMART" id="SM00826">
    <property type="entry name" value="PKS_DH"/>
    <property type="match status" value="1"/>
</dbReference>
<feature type="region of interest" description="C-terminal hotdog fold" evidence="6">
    <location>
        <begin position="1109"/>
        <end position="1262"/>
    </location>
</feature>
<dbReference type="InterPro" id="IPR001227">
    <property type="entry name" value="Ac_transferase_dom_sf"/>
</dbReference>
<dbReference type="SMART" id="SM00822">
    <property type="entry name" value="PKS_KR"/>
    <property type="match status" value="1"/>
</dbReference>
<dbReference type="InterPro" id="IPR014031">
    <property type="entry name" value="Ketoacyl_synth_C"/>
</dbReference>
<dbReference type="Proteomes" id="UP001215712">
    <property type="component" value="Unassembled WGS sequence"/>
</dbReference>
<dbReference type="GO" id="GO:0031177">
    <property type="term" value="F:phosphopantetheine binding"/>
    <property type="evidence" value="ECO:0007669"/>
    <property type="project" value="InterPro"/>
</dbReference>
<dbReference type="PANTHER" id="PTHR43775">
    <property type="entry name" value="FATTY ACID SYNTHASE"/>
    <property type="match status" value="1"/>
</dbReference>
<dbReference type="CDD" id="cd02440">
    <property type="entry name" value="AdoMet_MTases"/>
    <property type="match status" value="1"/>
</dbReference>
<keyword evidence="5" id="KW-0511">Multifunctional enzyme</keyword>
<feature type="active site" description="Proton donor; for dehydratase activity" evidence="6">
    <location>
        <position position="1169"/>
    </location>
</feature>
<dbReference type="SMART" id="SM00823">
    <property type="entry name" value="PKS_PP"/>
    <property type="match status" value="1"/>
</dbReference>
<feature type="domain" description="PKS/mFAS DH" evidence="11">
    <location>
        <begin position="962"/>
        <end position="1262"/>
    </location>
</feature>
<evidence type="ECO:0000259" key="11">
    <source>
        <dbReference type="PROSITE" id="PS52019"/>
    </source>
</evidence>
<dbReference type="SUPFAM" id="SSF51735">
    <property type="entry name" value="NAD(P)-binding Rossmann-fold domains"/>
    <property type="match status" value="1"/>
</dbReference>
<organism evidence="12 13">
    <name type="scientific">Penicillium malachiteum</name>
    <dbReference type="NCBI Taxonomy" id="1324776"/>
    <lineage>
        <taxon>Eukaryota</taxon>
        <taxon>Fungi</taxon>
        <taxon>Dikarya</taxon>
        <taxon>Ascomycota</taxon>
        <taxon>Pezizomycotina</taxon>
        <taxon>Eurotiomycetes</taxon>
        <taxon>Eurotiomycetidae</taxon>
        <taxon>Eurotiales</taxon>
        <taxon>Aspergillaceae</taxon>
        <taxon>Penicillium</taxon>
    </lineage>
</organism>
<dbReference type="InterPro" id="IPR032821">
    <property type="entry name" value="PKS_assoc"/>
</dbReference>
<dbReference type="Pfam" id="PF02801">
    <property type="entry name" value="Ketoacyl-synt_C"/>
    <property type="match status" value="1"/>
</dbReference>
<protein>
    <submittedName>
        <fullName evidence="12">Uncharacterized protein</fullName>
    </submittedName>
</protein>
<dbReference type="Pfam" id="PF08242">
    <property type="entry name" value="Methyltransf_12"/>
    <property type="match status" value="1"/>
</dbReference>
<dbReference type="Gene3D" id="3.30.559.30">
    <property type="entry name" value="Nonribosomal peptide synthetase, condensation domain"/>
    <property type="match status" value="1"/>
</dbReference>
<feature type="region of interest" description="Disordered" evidence="7">
    <location>
        <begin position="2492"/>
        <end position="2525"/>
    </location>
</feature>
<feature type="non-terminal residue" evidence="12">
    <location>
        <position position="2968"/>
    </location>
</feature>
<dbReference type="InterPro" id="IPR029063">
    <property type="entry name" value="SAM-dependent_MTases_sf"/>
</dbReference>
<dbReference type="SUPFAM" id="SSF47336">
    <property type="entry name" value="ACP-like"/>
    <property type="match status" value="1"/>
</dbReference>
<evidence type="ECO:0000259" key="9">
    <source>
        <dbReference type="PROSITE" id="PS50075"/>
    </source>
</evidence>
<sequence>NLKLVILALLALLFDYPLPSNLRNSKLERFIMSGTQEPIAIIGTACRFPGGSNSPSKLWELLKNPRDVLKRVPSNRYSVEAYYHPDPTHHGTTDVQESYFLDEDPLAFDNGFFNITSAECEAADPQHRMLLECVYDSLCDAGIPMESLRGTQTSAFVGLMCDDWSGLLTQDWDNYPMYASTGMGRSIASNRISYLFDWHGPSMTIDTACSSSMVALHQAAMTIQSGESRVALAAGSNLLLSPANYIAESKLRMLSPDSRSRMWDVDANGYARGEGIAAVIMKSLKDAIADGDNIQCVLRGSMVNQDGRTPGLTMPSGIAQAELIKQTYIRAGLDINVIEDRPQFFQAHGTGTQAGDPQEAQAISTAYFENGNPSPTNEKLLVGSVKTVIGHTEGTAGLASLITAIEAIRDGYVPPNMLFNTLNPKVAPFYDNLEIPTEAVKWPAVKPGHPRRASVNSFGFGGTNAHAIIESYEGPKRLAASEGPQITPFVFSAASDPCLRTIMKEQKEFLEKNPRTNLRDLAFTLQDRRSALPYRAAISASSVDELTTKIEALLGDSDLKTRYSNKPDAKILGVFTGQGAQWPRMGAKLLELSPLVSEIVEKLDQSLATLPATDRPSWTIRGELLAAADTSRMAEAELSQPLCTAVQVILVNLLRLVGIQLKAVVGHSSGEIGAAYAAGLVSADDAIRIAYYRGFHAKLACSTDGGKGAMMAVGTSLEDAQEFCELEQFEGRLKVAACNSSSSVTISGDEDAIDEAIEIFKDEQTFVRKLKVDTAYHSHHMLPCAGPYLESLANASNATDFESTTVWHSSVTPGQVMSKENLVSQYWVDNMVNPVMFAPAVTNAVEADGPFDLILEVGPHPALKGPATSTLEELNQAGIPYSGVLGRGKDDLTEFSNALGFVWTHLGRDGVSFSAFDLAFEGKLQPKQFLPGLPLYPFNHSRTFGNLSRVSTTHMNNHAKLHPLLGRQCIESTANQEVSWRNVIRPNEISWLRCHTLQGQIIAPATAYVSMAMDAAVILATRNPVSLKLEGLSIDRAMSFKDEGAGLETYCTAKIVENNESQLVLEFACYSSLANDAPMVRNACARVIADFEQVGADAMPIISSESFNLIPQDIGNFYQAFWDMGYHYETPFNGIRTVNRKPNYAEGILEDVSGNAWEDELTVHPAMLDTALQTSSAAYSAPGDNRMFAMRIPTFIESIVVNPRFTRLGEGKPSGINYQSVITASHHGETLADIHLFTAEGNHSFVQVEGLTLRPFSAPTPEDDSTIFSDLQYKSMNLDGELAFAGEQPSAADKEKALALERVSFFYIRKLIKTITPEEKANTLPHYQKLLEWAAYVEGLVASGAHATIGLEHLIDTQEVINDLIANNQGPDWKMVQIVGENLPTAIRESESMIKYMAKDGALAEFFTSNQTPNKWLARMVEQLAHRYPRMHALEVGADTWGSTKAILPGIEDAFSSYTFTHASSTNLEAGEQAYEKYGHRMHFKTFDMERAPDSQGFTEGSYDLVVANLICHATSKVEEVLKNIRQLLRPGAWLMMHELTSNDALRMSFPMTGLPTWWLGADSGRPWGPMLSLAEWDAALQKCGFSGIETSTPSCGATHPSVVFAAQAVDSGINILRSPLSAPADAAVNSSKTLTILGGTTSQVEQFTEKLLANIGERFSTVIRIPTLEETHKQGLAEGTSIVSLLDLDEPIMRVPTSEKHDALKYLLRNAKNVLWTTCGSRVATPHSNMMVAFGRTMRAENPHMRLQVYDIEKVDEEGAKILAEALLRHEFLETIAKEKAATGLLYSPEPEIYMEGGRAVIPRLYPRKNANLRYNTSRRVVTREADPKSEAVVLRNNGSSVTLHDVSPLRRVTLSVAPTTTVQVSHSLLDSIFVENAGYLMLAAGTDSQTKEDVFALALAAESSAPSLSAWTVPQKGVDAVAGIASIAAYLTAEKILKLAPTAGTVIVHDAERSVADALLRTAKAKGVQLLLTTSQKAHRPEAIYIHPRLPQRLISRQIPKKASAFVNLERESCADSTGQFITKFLSRNCAVFGRSSVLGGEVELSLEPSVEEGQKALQSALNSIEKLGLIEEPSTPVLISECPTAVKNEGDLTVMDWRVESTAVEVSAIDDCTIFDANKTYVLFGLSGQVGQAISQWMIEHGARHVVLTSRSPKVDPQFVEAMAFHGAKLIAMSCDVTSRDSLKALLAEVNDNMPPLGGVANGAMIMKDAIFENMSFEDFMTCLRPKVEGTILLDELLYDTPLEFFIVFSSLTAVTGNSGQSNYAAANAFMAAMARQRRSRGLAASAMDISSIVGLGYVERSTLDNEHFNRLGHKNIGDQDVLTMFAEAIATGRPDCTEDAEFVSGVSRIYTDAPITGQILTDLKFAHFVKDRPDNSAQAGGAQTAPVRVQLGDAEDLAQVEEIIKTGFVARLKKTLQIPEEDTINETMSLIEQGVDSLMAVEVRSWFLKELDVDMPVLKVLAGGTIQDLVADAIPRLPAGMTKIQVGGEEEVKVESDSASATESSDSGIDTPVSSVSVDPKVATESGPAEIQVPLSFGQNRFWFLHNYIEDKKTFNMAVMFKLTGALRVDDLSKAVETVAQRHEIMRTRIVPEDDDESDDEDDESTGELRQGILSKPTMKLEKISVTQEQVDEEFKRMHEHDWDLHSWEPLKIRLLTVSEDVHYVLIGAHHIAFDGYSFSVLFLELEQAYSGKPMAPMPLASQYRSFGQKQRDDYESGRMQKSIDFQRSALPTDLPPIPLLPFAKVETRPQMLRYGLNTASATLSPAQSAKVKALARQSKSTNFHVYVALLQTQIYRLLPDLQEFCIGIADANRLDPKFMGSMGFLLNLLPIHVRREFSESQFKEMVQDSRNKIYNVLQHSQLPFDLLLNELNINRASESNPLFQVFVDYRQVPQDRASWGGDCTVSEERWGNAQTGYDISLEITEDRNGGTLFQLGLQDALYSQESSEAMLKSFLSLVEEYTA</sequence>
<dbReference type="Pfam" id="PF00668">
    <property type="entry name" value="Condensation"/>
    <property type="match status" value="1"/>
</dbReference>
<dbReference type="InterPro" id="IPR016039">
    <property type="entry name" value="Thiolase-like"/>
</dbReference>
<keyword evidence="2" id="KW-0597">Phosphoprotein</keyword>
<dbReference type="SUPFAM" id="SSF52151">
    <property type="entry name" value="FabD/lysophospholipase-like"/>
    <property type="match status" value="1"/>
</dbReference>
<evidence type="ECO:0000256" key="4">
    <source>
        <dbReference type="ARBA" id="ARBA00022679"/>
    </source>
</evidence>
<dbReference type="GO" id="GO:0032259">
    <property type="term" value="P:methylation"/>
    <property type="evidence" value="ECO:0007669"/>
    <property type="project" value="UniProtKB-KW"/>
</dbReference>
<evidence type="ECO:0000313" key="13">
    <source>
        <dbReference type="Proteomes" id="UP001215712"/>
    </source>
</evidence>
<dbReference type="InterPro" id="IPR016035">
    <property type="entry name" value="Acyl_Trfase/lysoPLipase"/>
</dbReference>
<dbReference type="GO" id="GO:0009403">
    <property type="term" value="P:toxin biosynthetic process"/>
    <property type="evidence" value="ECO:0007669"/>
    <property type="project" value="UniProtKB-ARBA"/>
</dbReference>
<reference evidence="12" key="2">
    <citation type="submission" date="2023-01" db="EMBL/GenBank/DDBJ databases">
        <authorList>
            <person name="Petersen C."/>
        </authorList>
    </citation>
    <scope>NUCLEOTIDE SEQUENCE</scope>
    <source>
        <strain evidence="12">IBT 17514</strain>
    </source>
</reference>
<feature type="chain" id="PRO_5042035708" evidence="8">
    <location>
        <begin position="20"/>
        <end position="2968"/>
    </location>
</feature>
<dbReference type="CDD" id="cd19532">
    <property type="entry name" value="C_PKS-NRPS"/>
    <property type="match status" value="1"/>
</dbReference>
<dbReference type="PROSITE" id="PS52004">
    <property type="entry name" value="KS3_2"/>
    <property type="match status" value="1"/>
</dbReference>
<dbReference type="InterPro" id="IPR020841">
    <property type="entry name" value="PKS_Beta-ketoAc_synthase_dom"/>
</dbReference>
<evidence type="ECO:0000256" key="2">
    <source>
        <dbReference type="ARBA" id="ARBA00022553"/>
    </source>
</evidence>
<dbReference type="SUPFAM" id="SSF52777">
    <property type="entry name" value="CoA-dependent acyltransferases"/>
    <property type="match status" value="2"/>
</dbReference>